<name>A0A370KXE7_9HYPH</name>
<protein>
    <submittedName>
        <fullName evidence="6">TetR/AcrR family transcriptional regulator</fullName>
    </submittedName>
</protein>
<dbReference type="InterPro" id="IPR009057">
    <property type="entry name" value="Homeodomain-like_sf"/>
</dbReference>
<dbReference type="EMBL" id="QQTP01000031">
    <property type="protein sequence ID" value="RDJ19674.1"/>
    <property type="molecule type" value="Genomic_DNA"/>
</dbReference>
<dbReference type="InterPro" id="IPR036271">
    <property type="entry name" value="Tet_transcr_reg_TetR-rel_C_sf"/>
</dbReference>
<evidence type="ECO:0000256" key="4">
    <source>
        <dbReference type="PROSITE-ProRule" id="PRU00335"/>
    </source>
</evidence>
<dbReference type="Proteomes" id="UP000255207">
    <property type="component" value="Unassembled WGS sequence"/>
</dbReference>
<dbReference type="InterPro" id="IPR025996">
    <property type="entry name" value="MT1864/Rv1816-like_C"/>
</dbReference>
<evidence type="ECO:0000259" key="5">
    <source>
        <dbReference type="PROSITE" id="PS50977"/>
    </source>
</evidence>
<sequence>MNKPSPTDQQRPYHHGDLRSALLAAAEKILETEGIQALTLRAAARAVGVSHTAPQNHFDDLTGLLSELAAVGYQRFSAAVQAAAAAVAGADMRTRNRETGRAYVRFARAHPGLFALMYRSERLDVTRPALHAAIGLARQALRQTTPSSDQAAAPPIRLAAVGAARWALVHGFALLLIEGRLEGLMKAVPGGVDPDELLDAVFDVVRVSVDNPDV</sequence>
<evidence type="ECO:0000313" key="7">
    <source>
        <dbReference type="Proteomes" id="UP000255207"/>
    </source>
</evidence>
<evidence type="ECO:0000313" key="6">
    <source>
        <dbReference type="EMBL" id="RDJ19674.1"/>
    </source>
</evidence>
<dbReference type="RefSeq" id="WP_114832813.1">
    <property type="nucleotide sequence ID" value="NZ_QQTO01000032.1"/>
</dbReference>
<keyword evidence="2 4" id="KW-0238">DNA-binding</keyword>
<dbReference type="PANTHER" id="PTHR30055">
    <property type="entry name" value="HTH-TYPE TRANSCRIPTIONAL REGULATOR RUTR"/>
    <property type="match status" value="1"/>
</dbReference>
<dbReference type="InterPro" id="IPR050109">
    <property type="entry name" value="HTH-type_TetR-like_transc_reg"/>
</dbReference>
<dbReference type="Gene3D" id="1.10.357.10">
    <property type="entry name" value="Tetracycline Repressor, domain 2"/>
    <property type="match status" value="1"/>
</dbReference>
<keyword evidence="3" id="KW-0804">Transcription</keyword>
<organism evidence="6 7">
    <name type="scientific">Bosea caraganae</name>
    <dbReference type="NCBI Taxonomy" id="2763117"/>
    <lineage>
        <taxon>Bacteria</taxon>
        <taxon>Pseudomonadati</taxon>
        <taxon>Pseudomonadota</taxon>
        <taxon>Alphaproteobacteria</taxon>
        <taxon>Hyphomicrobiales</taxon>
        <taxon>Boseaceae</taxon>
        <taxon>Bosea</taxon>
    </lineage>
</organism>
<gene>
    <name evidence="6" type="ORF">DWE98_28530</name>
</gene>
<comment type="caution">
    <text evidence="6">The sequence shown here is derived from an EMBL/GenBank/DDBJ whole genome shotgun (WGS) entry which is preliminary data.</text>
</comment>
<dbReference type="PROSITE" id="PS50977">
    <property type="entry name" value="HTH_TETR_2"/>
    <property type="match status" value="1"/>
</dbReference>
<dbReference type="SUPFAM" id="SSF46689">
    <property type="entry name" value="Homeodomain-like"/>
    <property type="match status" value="1"/>
</dbReference>
<reference evidence="7" key="1">
    <citation type="submission" date="2018-07" db="EMBL/GenBank/DDBJ databases">
        <authorList>
            <person name="Safronova V.I."/>
            <person name="Chirak E.R."/>
            <person name="Sazanova A.L."/>
        </authorList>
    </citation>
    <scope>NUCLEOTIDE SEQUENCE [LARGE SCALE GENOMIC DNA]</scope>
    <source>
        <strain evidence="7">RCAM04685</strain>
    </source>
</reference>
<feature type="domain" description="HTH tetR-type" evidence="5">
    <location>
        <begin position="16"/>
        <end position="76"/>
    </location>
</feature>
<feature type="DNA-binding region" description="H-T-H motif" evidence="4">
    <location>
        <begin position="39"/>
        <end position="58"/>
    </location>
</feature>
<evidence type="ECO:0000256" key="1">
    <source>
        <dbReference type="ARBA" id="ARBA00023015"/>
    </source>
</evidence>
<keyword evidence="1" id="KW-0805">Transcription regulation</keyword>
<keyword evidence="7" id="KW-1185">Reference proteome</keyword>
<dbReference type="SUPFAM" id="SSF48498">
    <property type="entry name" value="Tetracyclin repressor-like, C-terminal domain"/>
    <property type="match status" value="1"/>
</dbReference>
<evidence type="ECO:0000256" key="3">
    <source>
        <dbReference type="ARBA" id="ARBA00023163"/>
    </source>
</evidence>
<evidence type="ECO:0000256" key="2">
    <source>
        <dbReference type="ARBA" id="ARBA00023125"/>
    </source>
</evidence>
<accession>A0A370KXE7</accession>
<dbReference type="Pfam" id="PF13305">
    <property type="entry name" value="TetR_C_33"/>
    <property type="match status" value="1"/>
</dbReference>
<proteinExistence type="predicted"/>
<dbReference type="OrthoDB" id="7056813at2"/>
<dbReference type="InterPro" id="IPR001647">
    <property type="entry name" value="HTH_TetR"/>
</dbReference>
<dbReference type="GO" id="GO:0000976">
    <property type="term" value="F:transcription cis-regulatory region binding"/>
    <property type="evidence" value="ECO:0007669"/>
    <property type="project" value="TreeGrafter"/>
</dbReference>
<dbReference type="GO" id="GO:0003700">
    <property type="term" value="F:DNA-binding transcription factor activity"/>
    <property type="evidence" value="ECO:0007669"/>
    <property type="project" value="TreeGrafter"/>
</dbReference>
<dbReference type="AlphaFoldDB" id="A0A370KXE7"/>
<dbReference type="PANTHER" id="PTHR30055:SF220">
    <property type="entry name" value="TETR-FAMILY REGULATORY PROTEIN"/>
    <property type="match status" value="1"/>
</dbReference>